<comment type="caution">
    <text evidence="1">The sequence shown here is derived from an EMBL/GenBank/DDBJ whole genome shotgun (WGS) entry which is preliminary data.</text>
</comment>
<protein>
    <submittedName>
        <fullName evidence="1">Uncharacterized protein</fullName>
    </submittedName>
</protein>
<dbReference type="AlphaFoldDB" id="A0A9D9DA08"/>
<dbReference type="EMBL" id="JADINH010000036">
    <property type="protein sequence ID" value="MBO8415168.1"/>
    <property type="molecule type" value="Genomic_DNA"/>
</dbReference>
<dbReference type="Proteomes" id="UP000823631">
    <property type="component" value="Unassembled WGS sequence"/>
</dbReference>
<name>A0A9D9DA08_9GAMM</name>
<sequence>MFFVLCLLVSGLGLAGMQVCRQKLTKAGLAALRIFFCHDLLPAKIFVQDM</sequence>
<gene>
    <name evidence="1" type="ORF">IAB19_02170</name>
</gene>
<reference evidence="1" key="1">
    <citation type="submission" date="2020-10" db="EMBL/GenBank/DDBJ databases">
        <authorList>
            <person name="Gilroy R."/>
        </authorList>
    </citation>
    <scope>NUCLEOTIDE SEQUENCE</scope>
    <source>
        <strain evidence="1">17213</strain>
    </source>
</reference>
<proteinExistence type="predicted"/>
<evidence type="ECO:0000313" key="2">
    <source>
        <dbReference type="Proteomes" id="UP000823631"/>
    </source>
</evidence>
<reference evidence="1" key="2">
    <citation type="journal article" date="2021" name="PeerJ">
        <title>Extensive microbial diversity within the chicken gut microbiome revealed by metagenomics and culture.</title>
        <authorList>
            <person name="Gilroy R."/>
            <person name="Ravi A."/>
            <person name="Getino M."/>
            <person name="Pursley I."/>
            <person name="Horton D.L."/>
            <person name="Alikhan N.F."/>
            <person name="Baker D."/>
            <person name="Gharbi K."/>
            <person name="Hall N."/>
            <person name="Watson M."/>
            <person name="Adriaenssens E.M."/>
            <person name="Foster-Nyarko E."/>
            <person name="Jarju S."/>
            <person name="Secka A."/>
            <person name="Antonio M."/>
            <person name="Oren A."/>
            <person name="Chaudhuri R.R."/>
            <person name="La Ragione R."/>
            <person name="Hildebrand F."/>
            <person name="Pallen M.J."/>
        </authorList>
    </citation>
    <scope>NUCLEOTIDE SEQUENCE</scope>
    <source>
        <strain evidence="1">17213</strain>
    </source>
</reference>
<accession>A0A9D9DA08</accession>
<evidence type="ECO:0000313" key="1">
    <source>
        <dbReference type="EMBL" id="MBO8415168.1"/>
    </source>
</evidence>
<organism evidence="1 2">
    <name type="scientific">Candidatus Avisuccinivibrio stercorigallinarum</name>
    <dbReference type="NCBI Taxonomy" id="2840704"/>
    <lineage>
        <taxon>Bacteria</taxon>
        <taxon>Pseudomonadati</taxon>
        <taxon>Pseudomonadota</taxon>
        <taxon>Gammaproteobacteria</taxon>
        <taxon>Aeromonadales</taxon>
        <taxon>Succinivibrionaceae</taxon>
        <taxon>Succinivibrionaceae incertae sedis</taxon>
        <taxon>Candidatus Avisuccinivibrio</taxon>
    </lineage>
</organism>